<dbReference type="InterPro" id="IPR038765">
    <property type="entry name" value="Papain-like_cys_pep_sf"/>
</dbReference>
<feature type="signal peptide" evidence="1">
    <location>
        <begin position="1"/>
        <end position="35"/>
    </location>
</feature>
<sequence length="405" mass="42912">MPSRASKLVRIALAASIAASGAIATTAFTSSVAQAATSTVDGQITRSEIIARAQYWLGKPITYDQGGSYPDSSGRNYRTDCSGYVSMAWHLGANPNPSTRDLPGYSHEISRADLKPGDILNSFYDHVILFDQWDDAAHTKFSYYAFGSTPVKHVTGMSINAATFDSHPNGDYKALRYNKVIEDTATRTGVYHPQTQVFYEGNNAGGTVGSAMFGNPGWKPLTGNWDGVGSASIGAYDAATGTFYLSNDNASAAVSVKFGNPNWVPIAGDWNKDGKDTIGAYDPSTSKFYLSNDNSTLATSFVYGSPNDVPVAGDWNGDGADEVGVYHPGNQTFYLGDISGGTYAVTAFGNPGWLPITGDWDANGTSTVGAYDPATSKFYLSNDNLNAATSFVYGSPGDVPITGAW</sequence>
<feature type="chain" id="PRO_5030568089" description="NlpC/P60 domain-containing protein" evidence="1">
    <location>
        <begin position="36"/>
        <end position="405"/>
    </location>
</feature>
<dbReference type="SUPFAM" id="SSF69318">
    <property type="entry name" value="Integrin alpha N-terminal domain"/>
    <property type="match status" value="1"/>
</dbReference>
<evidence type="ECO:0000313" key="2">
    <source>
        <dbReference type="EMBL" id="MBB4949961.1"/>
    </source>
</evidence>
<dbReference type="RefSeq" id="WP_246511100.1">
    <property type="nucleotide sequence ID" value="NZ_JACHJR010000001.1"/>
</dbReference>
<dbReference type="Proteomes" id="UP000573327">
    <property type="component" value="Unassembled WGS sequence"/>
</dbReference>
<name>A0A7W7SIK7_9ACTN</name>
<dbReference type="Gene3D" id="3.90.1720.10">
    <property type="entry name" value="endopeptidase domain like (from Nostoc punctiforme)"/>
    <property type="match status" value="1"/>
</dbReference>
<dbReference type="InterPro" id="IPR028994">
    <property type="entry name" value="Integrin_alpha_N"/>
</dbReference>
<accession>A0A7W7SIK7</accession>
<keyword evidence="3" id="KW-1185">Reference proteome</keyword>
<protein>
    <recommendedName>
        <fullName evidence="4">NlpC/P60 domain-containing protein</fullName>
    </recommendedName>
</protein>
<dbReference type="EMBL" id="JACHJR010000001">
    <property type="protein sequence ID" value="MBB4949961.1"/>
    <property type="molecule type" value="Genomic_DNA"/>
</dbReference>
<proteinExistence type="predicted"/>
<evidence type="ECO:0000256" key="1">
    <source>
        <dbReference type="SAM" id="SignalP"/>
    </source>
</evidence>
<evidence type="ECO:0000313" key="3">
    <source>
        <dbReference type="Proteomes" id="UP000573327"/>
    </source>
</evidence>
<evidence type="ECO:0008006" key="4">
    <source>
        <dbReference type="Google" id="ProtNLM"/>
    </source>
</evidence>
<comment type="caution">
    <text evidence="2">The sequence shown here is derived from an EMBL/GenBank/DDBJ whole genome shotgun (WGS) entry which is preliminary data.</text>
</comment>
<gene>
    <name evidence="2" type="ORF">F4556_005496</name>
</gene>
<dbReference type="SUPFAM" id="SSF54001">
    <property type="entry name" value="Cysteine proteinases"/>
    <property type="match status" value="1"/>
</dbReference>
<reference evidence="2 3" key="1">
    <citation type="submission" date="2020-08" db="EMBL/GenBank/DDBJ databases">
        <title>Sequencing the genomes of 1000 actinobacteria strains.</title>
        <authorList>
            <person name="Klenk H.-P."/>
        </authorList>
    </citation>
    <scope>NUCLEOTIDE SEQUENCE [LARGE SCALE GENOMIC DNA]</scope>
    <source>
        <strain evidence="2 3">DSM 44786</strain>
    </source>
</reference>
<dbReference type="AlphaFoldDB" id="A0A7W7SIK7"/>
<organism evidence="2 3">
    <name type="scientific">Kitasatospora gansuensis</name>
    <dbReference type="NCBI Taxonomy" id="258050"/>
    <lineage>
        <taxon>Bacteria</taxon>
        <taxon>Bacillati</taxon>
        <taxon>Actinomycetota</taxon>
        <taxon>Actinomycetes</taxon>
        <taxon>Kitasatosporales</taxon>
        <taxon>Streptomycetaceae</taxon>
        <taxon>Kitasatospora</taxon>
    </lineage>
</organism>
<keyword evidence="1" id="KW-0732">Signal</keyword>